<dbReference type="SUPFAM" id="SSF56529">
    <property type="entry name" value="FAH"/>
    <property type="match status" value="1"/>
</dbReference>
<dbReference type="GO" id="GO:0005737">
    <property type="term" value="C:cytoplasm"/>
    <property type="evidence" value="ECO:0007669"/>
    <property type="project" value="TreeGrafter"/>
</dbReference>
<dbReference type="Gene3D" id="3.90.850.10">
    <property type="entry name" value="Fumarylacetoacetase-like, C-terminal domain"/>
    <property type="match status" value="1"/>
</dbReference>
<dbReference type="InterPro" id="IPR036663">
    <property type="entry name" value="Fumarylacetoacetase_C_sf"/>
</dbReference>
<comment type="caution">
    <text evidence="3">The sequence shown here is derived from an EMBL/GenBank/DDBJ whole genome shotgun (WGS) entry which is preliminary data.</text>
</comment>
<dbReference type="InterPro" id="IPR011234">
    <property type="entry name" value="Fumarylacetoacetase-like_C"/>
</dbReference>
<dbReference type="PANTHER" id="PTHR30143:SF0">
    <property type="entry name" value="2-KETO-4-PENTENOATE HYDRATASE"/>
    <property type="match status" value="1"/>
</dbReference>
<dbReference type="OrthoDB" id="9792137at2"/>
<accession>A0A495E5H9</accession>
<dbReference type="Proteomes" id="UP000269412">
    <property type="component" value="Unassembled WGS sequence"/>
</dbReference>
<dbReference type="AlphaFoldDB" id="A0A495E5H9"/>
<evidence type="ECO:0000313" key="4">
    <source>
        <dbReference type="Proteomes" id="UP000269412"/>
    </source>
</evidence>
<feature type="domain" description="Fumarylacetoacetase-like C-terminal" evidence="2">
    <location>
        <begin position="75"/>
        <end position="250"/>
    </location>
</feature>
<evidence type="ECO:0000259" key="2">
    <source>
        <dbReference type="Pfam" id="PF01557"/>
    </source>
</evidence>
<gene>
    <name evidence="3" type="ORF">CLV91_2307</name>
</gene>
<dbReference type="RefSeq" id="WP_121068019.1">
    <property type="nucleotide sequence ID" value="NZ_RBIQ01000009.1"/>
</dbReference>
<evidence type="ECO:0000313" key="3">
    <source>
        <dbReference type="EMBL" id="RKR12182.1"/>
    </source>
</evidence>
<dbReference type="InterPro" id="IPR050772">
    <property type="entry name" value="Hydratase-Decarb/MhpD_sf"/>
</dbReference>
<dbReference type="GO" id="GO:0008684">
    <property type="term" value="F:2-oxopent-4-enoate hydratase activity"/>
    <property type="evidence" value="ECO:0007669"/>
    <property type="project" value="TreeGrafter"/>
</dbReference>
<reference evidence="3 4" key="1">
    <citation type="submission" date="2018-10" db="EMBL/GenBank/DDBJ databases">
        <title>Genomic Encyclopedia of Archaeal and Bacterial Type Strains, Phase II (KMG-II): from individual species to whole genera.</title>
        <authorList>
            <person name="Goeker M."/>
        </authorList>
    </citation>
    <scope>NUCLEOTIDE SEQUENCE [LARGE SCALE GENOMIC DNA]</scope>
    <source>
        <strain evidence="3 4">DSM 25230</strain>
    </source>
</reference>
<dbReference type="PANTHER" id="PTHR30143">
    <property type="entry name" value="ACID HYDRATASE"/>
    <property type="match status" value="1"/>
</dbReference>
<evidence type="ECO:0000256" key="1">
    <source>
        <dbReference type="ARBA" id="ARBA00023239"/>
    </source>
</evidence>
<keyword evidence="1" id="KW-0456">Lyase</keyword>
<protein>
    <submittedName>
        <fullName evidence="3">2-oxo-3-hexenedioate decarboxylase</fullName>
    </submittedName>
</protein>
<name>A0A495E5H9_9FLAO</name>
<dbReference type="Pfam" id="PF01557">
    <property type="entry name" value="FAA_hydrolase"/>
    <property type="match status" value="1"/>
</dbReference>
<sequence>MEKKTKKLSIILDNAARDSKPTIQVSTIEKISLNESYIIQAESINLRLARGEKLTGLKMGFTSKAKMEQMGVHDMIWGRLTNTMEIQDKGIMNLDKFIHPRAEPEIAFLLKKNINSTITIEEAESCISGLASAIEIIDSRYKNFKFSLEDVIADNCSSSGYVIGEWHAPNTDISNVGITIGANGKIEASGNSNAILGNPLQSLVEAVRLSLKYGQELKKGMIILAGAATSAIAINPGDTIEANFGSLGNLSFNAK</sequence>
<proteinExistence type="predicted"/>
<organism evidence="3 4">
    <name type="scientific">Maribacter vaceletii</name>
    <dbReference type="NCBI Taxonomy" id="1206816"/>
    <lineage>
        <taxon>Bacteria</taxon>
        <taxon>Pseudomonadati</taxon>
        <taxon>Bacteroidota</taxon>
        <taxon>Flavobacteriia</taxon>
        <taxon>Flavobacteriales</taxon>
        <taxon>Flavobacteriaceae</taxon>
        <taxon>Maribacter</taxon>
    </lineage>
</organism>
<dbReference type="EMBL" id="RBIQ01000009">
    <property type="protein sequence ID" value="RKR12182.1"/>
    <property type="molecule type" value="Genomic_DNA"/>
</dbReference>
<keyword evidence="4" id="KW-1185">Reference proteome</keyword>